<feature type="transmembrane region" description="Helical" evidence="7">
    <location>
        <begin position="7"/>
        <end position="26"/>
    </location>
</feature>
<gene>
    <name evidence="8" type="ORF">WICMUC_002576</name>
</gene>
<name>A0A9P8PQU6_9ASCO</name>
<dbReference type="EMBL" id="JAEUBF010000734">
    <property type="protein sequence ID" value="KAH3675659.1"/>
    <property type="molecule type" value="Genomic_DNA"/>
</dbReference>
<dbReference type="InterPro" id="IPR002685">
    <property type="entry name" value="Glyco_trans_15"/>
</dbReference>
<dbReference type="GO" id="GO:0006493">
    <property type="term" value="P:protein O-linked glycosylation"/>
    <property type="evidence" value="ECO:0007669"/>
    <property type="project" value="TreeGrafter"/>
</dbReference>
<keyword evidence="7" id="KW-0812">Transmembrane</keyword>
<feature type="active site" description="Nucleophile" evidence="6">
    <location>
        <position position="282"/>
    </location>
</feature>
<evidence type="ECO:0000256" key="7">
    <source>
        <dbReference type="SAM" id="Phobius"/>
    </source>
</evidence>
<keyword evidence="3" id="KW-0328">Glycosyltransferase</keyword>
<dbReference type="PANTHER" id="PTHR31121">
    <property type="entry name" value="ALPHA-1,2 MANNOSYLTRANSFERASE KTR1"/>
    <property type="match status" value="1"/>
</dbReference>
<evidence type="ECO:0000256" key="4">
    <source>
        <dbReference type="ARBA" id="ARBA00022679"/>
    </source>
</evidence>
<dbReference type="PANTHER" id="PTHR31121:SF6">
    <property type="entry name" value="ALPHA-1,2 MANNOSYLTRANSFERASE KTR1"/>
    <property type="match status" value="1"/>
</dbReference>
<dbReference type="GO" id="GO:0000026">
    <property type="term" value="F:alpha-1,2-mannosyltransferase activity"/>
    <property type="evidence" value="ECO:0007669"/>
    <property type="project" value="TreeGrafter"/>
</dbReference>
<keyword evidence="5" id="KW-0735">Signal-anchor</keyword>
<dbReference type="Proteomes" id="UP000769528">
    <property type="component" value="Unassembled WGS sequence"/>
</dbReference>
<dbReference type="PIRSF" id="PIRSF018153">
    <property type="entry name" value="Glyco_trans_15"/>
    <property type="match status" value="1"/>
</dbReference>
<dbReference type="GO" id="GO:0005794">
    <property type="term" value="C:Golgi apparatus"/>
    <property type="evidence" value="ECO:0007669"/>
    <property type="project" value="TreeGrafter"/>
</dbReference>
<sequence>MGKYTRLARFTAILAFVIFISVHFLTSKNRFQETISLKDQITREKYDINPELTPARVTNIKTEYSDLMAYEERANAAFMTLARNEDLDKLAQSIRSVEDRFNHRFHYDWVFLNNEEFTIEFQKQIRNLCSGNVTFYKIPEEFWSYPELIDMRKVFNNRISSRVEMPYGSSENYRFMCRFFSGFFYRLPVIKDYDYVWRVEPDIKLHCDINYDVFKFMIDNDKHYGFTISIREFPKTIPSLWHHVQEFLKTFPRFLNEFHFLDFISDDEGKSYNLCHFWTNFEIIDLRFLQSEAYESFFQYLDRTNGFFYERWGDAPIHSIAVALFMSKHQIHFFDDIGYFHDPISNCPINNDIWTNNHCFCDQQKDATFKDYSCTRQFYDLLNLNKPKGWEKYTGIK</sequence>
<proteinExistence type="inferred from homology"/>
<evidence type="ECO:0000256" key="2">
    <source>
        <dbReference type="ARBA" id="ARBA00007677"/>
    </source>
</evidence>
<dbReference type="Gene3D" id="3.90.550.10">
    <property type="entry name" value="Spore Coat Polysaccharide Biosynthesis Protein SpsA, Chain A"/>
    <property type="match status" value="1"/>
</dbReference>
<keyword evidence="4" id="KW-0808">Transferase</keyword>
<evidence type="ECO:0000313" key="9">
    <source>
        <dbReference type="Proteomes" id="UP000769528"/>
    </source>
</evidence>
<dbReference type="InterPro" id="IPR029044">
    <property type="entry name" value="Nucleotide-diphossugar_trans"/>
</dbReference>
<organism evidence="8 9">
    <name type="scientific">Wickerhamomyces mucosus</name>
    <dbReference type="NCBI Taxonomy" id="1378264"/>
    <lineage>
        <taxon>Eukaryota</taxon>
        <taxon>Fungi</taxon>
        <taxon>Dikarya</taxon>
        <taxon>Ascomycota</taxon>
        <taxon>Saccharomycotina</taxon>
        <taxon>Saccharomycetes</taxon>
        <taxon>Phaffomycetales</taxon>
        <taxon>Wickerhamomycetaceae</taxon>
        <taxon>Wickerhamomyces</taxon>
    </lineage>
</organism>
<keyword evidence="7" id="KW-1133">Transmembrane helix</keyword>
<dbReference type="SUPFAM" id="SSF53448">
    <property type="entry name" value="Nucleotide-diphospho-sugar transferases"/>
    <property type="match status" value="1"/>
</dbReference>
<dbReference type="Pfam" id="PF01793">
    <property type="entry name" value="Glyco_transf_15"/>
    <property type="match status" value="1"/>
</dbReference>
<accession>A0A9P8PQU6</accession>
<reference evidence="8" key="1">
    <citation type="journal article" date="2021" name="Open Biol.">
        <title>Shared evolutionary footprints suggest mitochondrial oxidative damage underlies multiple complex I losses in fungi.</title>
        <authorList>
            <person name="Schikora-Tamarit M.A."/>
            <person name="Marcet-Houben M."/>
            <person name="Nosek J."/>
            <person name="Gabaldon T."/>
        </authorList>
    </citation>
    <scope>NUCLEOTIDE SEQUENCE</scope>
    <source>
        <strain evidence="8">CBS6341</strain>
    </source>
</reference>
<comment type="subcellular location">
    <subcellularLocation>
        <location evidence="1">Membrane</location>
        <topology evidence="1">Single-pass type II membrane protein</topology>
    </subcellularLocation>
</comment>
<comment type="caution">
    <text evidence="8">The sequence shown here is derived from an EMBL/GenBank/DDBJ whole genome shotgun (WGS) entry which is preliminary data.</text>
</comment>
<dbReference type="GO" id="GO:0006487">
    <property type="term" value="P:protein N-linked glycosylation"/>
    <property type="evidence" value="ECO:0007669"/>
    <property type="project" value="TreeGrafter"/>
</dbReference>
<protein>
    <submittedName>
        <fullName evidence="8">Uncharacterized protein</fullName>
    </submittedName>
</protein>
<dbReference type="AlphaFoldDB" id="A0A9P8PQU6"/>
<dbReference type="GO" id="GO:0016020">
    <property type="term" value="C:membrane"/>
    <property type="evidence" value="ECO:0007669"/>
    <property type="project" value="UniProtKB-SubCell"/>
</dbReference>
<evidence type="ECO:0000256" key="3">
    <source>
        <dbReference type="ARBA" id="ARBA00022676"/>
    </source>
</evidence>
<keyword evidence="7" id="KW-0472">Membrane</keyword>
<comment type="similarity">
    <text evidence="2">Belongs to the glycosyltransferase 15 family.</text>
</comment>
<dbReference type="OrthoDB" id="439943at2759"/>
<keyword evidence="9" id="KW-1185">Reference proteome</keyword>
<dbReference type="GO" id="GO:0000032">
    <property type="term" value="P:cell wall mannoprotein biosynthetic process"/>
    <property type="evidence" value="ECO:0007669"/>
    <property type="project" value="TreeGrafter"/>
</dbReference>
<evidence type="ECO:0000313" key="8">
    <source>
        <dbReference type="EMBL" id="KAH3675659.1"/>
    </source>
</evidence>
<dbReference type="FunFam" id="3.90.550.10:FF:000051">
    <property type="entry name" value="Alpha-1,2-mannosyltransferase (Ktr4)"/>
    <property type="match status" value="1"/>
</dbReference>
<reference evidence="8" key="2">
    <citation type="submission" date="2021-01" db="EMBL/GenBank/DDBJ databases">
        <authorList>
            <person name="Schikora-Tamarit M.A."/>
        </authorList>
    </citation>
    <scope>NUCLEOTIDE SEQUENCE</scope>
    <source>
        <strain evidence="8">CBS6341</strain>
    </source>
</reference>
<evidence type="ECO:0000256" key="5">
    <source>
        <dbReference type="ARBA" id="ARBA00022968"/>
    </source>
</evidence>
<evidence type="ECO:0000256" key="1">
    <source>
        <dbReference type="ARBA" id="ARBA00004606"/>
    </source>
</evidence>
<evidence type="ECO:0000256" key="6">
    <source>
        <dbReference type="PIRSR" id="PIRSR018153-1"/>
    </source>
</evidence>